<evidence type="ECO:0008006" key="10">
    <source>
        <dbReference type="Google" id="ProtNLM"/>
    </source>
</evidence>
<dbReference type="PROSITE" id="PS50144">
    <property type="entry name" value="MATH"/>
    <property type="match status" value="1"/>
</dbReference>
<feature type="region of interest" description="Disordered" evidence="5">
    <location>
        <begin position="805"/>
        <end position="827"/>
    </location>
</feature>
<feature type="compositionally biased region" description="Low complexity" evidence="5">
    <location>
        <begin position="1009"/>
        <end position="1021"/>
    </location>
</feature>
<evidence type="ECO:0000259" key="7">
    <source>
        <dbReference type="PROSITE" id="PS50144"/>
    </source>
</evidence>
<evidence type="ECO:0000256" key="1">
    <source>
        <dbReference type="ARBA" id="ARBA00004496"/>
    </source>
</evidence>
<keyword evidence="4" id="KW-0862">Zinc</keyword>
<feature type="region of interest" description="Disordered" evidence="5">
    <location>
        <begin position="1064"/>
        <end position="1095"/>
    </location>
</feature>
<organism evidence="8 9">
    <name type="scientific">Exophiala dermatitidis</name>
    <name type="common">Black yeast-like fungus</name>
    <name type="synonym">Wangiella dermatitidis</name>
    <dbReference type="NCBI Taxonomy" id="5970"/>
    <lineage>
        <taxon>Eukaryota</taxon>
        <taxon>Fungi</taxon>
        <taxon>Dikarya</taxon>
        <taxon>Ascomycota</taxon>
        <taxon>Pezizomycotina</taxon>
        <taxon>Eurotiomycetes</taxon>
        <taxon>Chaetothyriomycetidae</taxon>
        <taxon>Chaetothyriales</taxon>
        <taxon>Herpotrichiellaceae</taxon>
        <taxon>Exophiala</taxon>
    </lineage>
</organism>
<dbReference type="Proteomes" id="UP001161757">
    <property type="component" value="Unassembled WGS sequence"/>
</dbReference>
<feature type="region of interest" description="Disordered" evidence="5">
    <location>
        <begin position="335"/>
        <end position="396"/>
    </location>
</feature>
<dbReference type="GO" id="GO:0016579">
    <property type="term" value="P:protein deubiquitination"/>
    <property type="evidence" value="ECO:0007669"/>
    <property type="project" value="InterPro"/>
</dbReference>
<dbReference type="SUPFAM" id="SSF54001">
    <property type="entry name" value="Cysteine proteinases"/>
    <property type="match status" value="1"/>
</dbReference>
<dbReference type="Gene3D" id="2.20.110.10">
    <property type="entry name" value="Histone H3 K4-specific methyltransferase SET7/9 N-terminal domain"/>
    <property type="match status" value="2"/>
</dbReference>
<evidence type="ECO:0000259" key="6">
    <source>
        <dbReference type="PROSITE" id="PS50089"/>
    </source>
</evidence>
<name>A0AAN6ITL7_EXODE</name>
<dbReference type="SMART" id="SM00698">
    <property type="entry name" value="MORN"/>
    <property type="match status" value="2"/>
</dbReference>
<keyword evidence="4" id="KW-0479">Metal-binding</keyword>
<dbReference type="Gene3D" id="2.60.210.10">
    <property type="entry name" value="Apoptosis, Tumor Necrosis Factor Receptor Associated Protein 2, Chain A"/>
    <property type="match status" value="1"/>
</dbReference>
<evidence type="ECO:0000256" key="5">
    <source>
        <dbReference type="SAM" id="MobiDB-lite"/>
    </source>
</evidence>
<evidence type="ECO:0000256" key="4">
    <source>
        <dbReference type="PROSITE-ProRule" id="PRU00175"/>
    </source>
</evidence>
<dbReference type="PANTHER" id="PTHR43215:SF14">
    <property type="entry name" value="RADIAL SPOKE HEAD 1 HOMOLOG"/>
    <property type="match status" value="1"/>
</dbReference>
<feature type="region of interest" description="Disordered" evidence="5">
    <location>
        <begin position="1"/>
        <end position="182"/>
    </location>
</feature>
<feature type="compositionally biased region" description="Polar residues" evidence="5">
    <location>
        <begin position="144"/>
        <end position="154"/>
    </location>
</feature>
<dbReference type="PROSITE" id="PS50089">
    <property type="entry name" value="ZF_RING_2"/>
    <property type="match status" value="1"/>
</dbReference>
<dbReference type="EMBL" id="JAJGCB010000009">
    <property type="protein sequence ID" value="KAJ8990914.1"/>
    <property type="molecule type" value="Genomic_DNA"/>
</dbReference>
<feature type="compositionally biased region" description="Polar residues" evidence="5">
    <location>
        <begin position="30"/>
        <end position="59"/>
    </location>
</feature>
<dbReference type="SUPFAM" id="SSF49599">
    <property type="entry name" value="TRAF domain-like"/>
    <property type="match status" value="1"/>
</dbReference>
<dbReference type="GO" id="GO:0005737">
    <property type="term" value="C:cytoplasm"/>
    <property type="evidence" value="ECO:0007669"/>
    <property type="project" value="UniProtKB-SubCell"/>
</dbReference>
<dbReference type="Pfam" id="PF13920">
    <property type="entry name" value="zf-C3HC4_3"/>
    <property type="match status" value="1"/>
</dbReference>
<feature type="region of interest" description="Disordered" evidence="5">
    <location>
        <begin position="1110"/>
        <end position="1130"/>
    </location>
</feature>
<gene>
    <name evidence="8" type="ORF">HRR80_004975</name>
</gene>
<feature type="domain" description="RING-type" evidence="6">
    <location>
        <begin position="1374"/>
        <end position="1409"/>
    </location>
</feature>
<dbReference type="InterPro" id="IPR008974">
    <property type="entry name" value="TRAF-like"/>
</dbReference>
<evidence type="ECO:0000256" key="3">
    <source>
        <dbReference type="ARBA" id="ARBA00022737"/>
    </source>
</evidence>
<dbReference type="InterPro" id="IPR003409">
    <property type="entry name" value="MORN"/>
</dbReference>
<dbReference type="Pfam" id="PF02493">
    <property type="entry name" value="MORN"/>
    <property type="match status" value="3"/>
</dbReference>
<keyword evidence="4" id="KW-0863">Zinc-finger</keyword>
<protein>
    <recommendedName>
        <fullName evidence="10">Ubiquitin thiolesterase</fullName>
    </recommendedName>
</protein>
<dbReference type="PANTHER" id="PTHR43215">
    <property type="entry name" value="RADIAL SPOKE HEAD 1 HOMOLOG"/>
    <property type="match status" value="1"/>
</dbReference>
<evidence type="ECO:0000313" key="9">
    <source>
        <dbReference type="Proteomes" id="UP001161757"/>
    </source>
</evidence>
<feature type="compositionally biased region" description="Acidic residues" evidence="5">
    <location>
        <begin position="1110"/>
        <end position="1126"/>
    </location>
</feature>
<dbReference type="Gene3D" id="3.30.40.10">
    <property type="entry name" value="Zinc/RING finger domain, C3HC4 (zinc finger)"/>
    <property type="match status" value="1"/>
</dbReference>
<sequence>MASSQSSISPVLTRHASPPHARNPEVTVVALSTFSSEPRTQLSAVTETSTVHATASSPSEPERGLATTTPELLDTEMTDAPHNSPDALLQLERDTRPGDGFPQEGIPPNEESHESQESVSEVEGPTPSRHHDTVSLDIPERVSGESQVDGQATEQTDEQASRAGDMGGNPSPPPPDAIHGRRRDVPIWVTWEDDLSAITEEELNELESTWSEESEPTATDVPRMEKYIYRDVDDPEQRPVKKLRLSWIIKRVRGTRDKPKYARMMVSPAAKVDENYWQIKFYPRGNKSSSVSAYISCNRHPPKVDANTHIPECTFSVFEGAPNVDLGTAAPSQSLKIESHTRSQSISASVQSVTSSALEKSHHDGVTNANSPNPQTPDDPEPQPGESTDLGGKEGEQQDWRVSAQLGMVIYNPEEPRTCEWKSSQHQFAKTNDDWGWTSLVDHWDDIHIRQHLQRQPLLRNDTIAIDAYIRIFDDPTQALWWHPSDAEPAWNSKSLAGYYPMGSDEQSSSPALAGLSAWLLLAPFRKVLQSWPFAEYERHSREPLKPIVSELQSILSRMRSLDSKTAYVSVDGLVRALKNDLGESYIDVKTFWEVLRRAIELEFRYEPGLLIQLSSIFDSPDNPNSPMSLPPLPVQGVKDIQQGLDQVLDGLGYKGRLPNFLPLFLARQRFDEAAREWKTLNDRVVLNEVLDVSKYCGTGKQATYTLYGFVVHKGQRTSENFFSVLRPGGPNTKWLAFDDECVKRIHSYTRKRIEEYQGFTAQTLPEGTRSSLAPSTPVAYLAMYVKTDVLQEYLPGVLEPYQPSNNKSSSMAHEIGSPSGLPVAPPPDSAEMIKVAYWSDETVIGQKGLLDVHSFTRRSEQSEPYYTTRLPKSASFAALRHKVAEYLRLENPDKVLLFRIGDEPSNNRREKLLPLQSDHATRPCTTICPLLLWVAMINSDEELDLLTEYYQALEGHLDRDRSSGAAVLGRPQHLESGDGIELAGPDAEQASLHAAVAADIERIGTMMPAPEPAAAGDPDTQMSETDVSPPTAEESLTAEVPHGHLVEAQEHEGQVAVLSANNVEDPFHPPADEDVTGSPQDGERAGMGAVSTDRGEPEEIFLDPGLAEMEEDDDTSSSESLETETEAQVAAPKGLSVIFGFLQTFDMDEQTFTVRSSFFARRSDNVKDVVRRRMGWPADKDFHVWRREDTVRGSAVESNATFESDDLFWDGIYVIVREQLSEARCQELCKQGKYLDPFELSAHLQMVARNHPVLSKTTAEAEPVEICEFGGDYYKGPLVMGRRHGEHCVHISSAGEVYEGTLVCNVRCGKGGKMTYPNGDVYIGEWADGMPHGQGTFVQHRTGNKYVGGFEYGKRWGMGTTYWQVADEQADLCQICYGNDIDALFFSCGHVCACVDCAKQCEICPICRKPVAQVVKMFRA</sequence>
<evidence type="ECO:0000313" key="8">
    <source>
        <dbReference type="EMBL" id="KAJ8990914.1"/>
    </source>
</evidence>
<evidence type="ECO:0000256" key="2">
    <source>
        <dbReference type="ARBA" id="ARBA00022490"/>
    </source>
</evidence>
<reference evidence="8" key="1">
    <citation type="submission" date="2023-01" db="EMBL/GenBank/DDBJ databases">
        <title>Exophiala dermititidis isolated from Cystic Fibrosis Patient.</title>
        <authorList>
            <person name="Kurbessoian T."/>
            <person name="Crocker A."/>
            <person name="Murante D."/>
            <person name="Hogan D.A."/>
            <person name="Stajich J.E."/>
        </authorList>
    </citation>
    <scope>NUCLEOTIDE SEQUENCE</scope>
    <source>
        <strain evidence="8">Ex8</strain>
    </source>
</reference>
<feature type="compositionally biased region" description="Polar residues" evidence="5">
    <location>
        <begin position="1"/>
        <end position="10"/>
    </location>
</feature>
<feature type="compositionally biased region" description="Low complexity" evidence="5">
    <location>
        <begin position="343"/>
        <end position="357"/>
    </location>
</feature>
<dbReference type="GO" id="GO:0008270">
    <property type="term" value="F:zinc ion binding"/>
    <property type="evidence" value="ECO:0007669"/>
    <property type="project" value="UniProtKB-KW"/>
</dbReference>
<keyword evidence="2" id="KW-0963">Cytoplasm</keyword>
<keyword evidence="3" id="KW-0677">Repeat</keyword>
<dbReference type="InterPro" id="IPR001394">
    <property type="entry name" value="Peptidase_C19_UCH"/>
</dbReference>
<dbReference type="InterPro" id="IPR001841">
    <property type="entry name" value="Znf_RING"/>
</dbReference>
<dbReference type="Gene3D" id="3.90.70.10">
    <property type="entry name" value="Cysteine proteinases"/>
    <property type="match status" value="1"/>
</dbReference>
<comment type="caution">
    <text evidence="8">The sequence shown here is derived from an EMBL/GenBank/DDBJ whole genome shotgun (WGS) entry which is preliminary data.</text>
</comment>
<dbReference type="GO" id="GO:0004843">
    <property type="term" value="F:cysteine-type deubiquitinase activity"/>
    <property type="evidence" value="ECO:0007669"/>
    <property type="project" value="InterPro"/>
</dbReference>
<feature type="compositionally biased region" description="Basic and acidic residues" evidence="5">
    <location>
        <begin position="129"/>
        <end position="143"/>
    </location>
</feature>
<feature type="region of interest" description="Disordered" evidence="5">
    <location>
        <begin position="1009"/>
        <end position="1037"/>
    </location>
</feature>
<accession>A0AAN6ITL7</accession>
<dbReference type="SUPFAM" id="SSF82185">
    <property type="entry name" value="Histone H3 K4-specific methyltransferase SET7/9 N-terminal domain"/>
    <property type="match status" value="1"/>
</dbReference>
<proteinExistence type="predicted"/>
<comment type="subcellular location">
    <subcellularLocation>
        <location evidence="1">Cytoplasm</location>
    </subcellularLocation>
</comment>
<feature type="domain" description="MATH" evidence="7">
    <location>
        <begin position="242"/>
        <end position="470"/>
    </location>
</feature>
<dbReference type="InterPro" id="IPR013083">
    <property type="entry name" value="Znf_RING/FYVE/PHD"/>
</dbReference>
<dbReference type="InterPro" id="IPR038765">
    <property type="entry name" value="Papain-like_cys_pep_sf"/>
</dbReference>
<dbReference type="InterPro" id="IPR002083">
    <property type="entry name" value="MATH/TRAF_dom"/>
</dbReference>
<dbReference type="Pfam" id="PF00443">
    <property type="entry name" value="UCH"/>
    <property type="match status" value="1"/>
</dbReference>